<proteinExistence type="predicted"/>
<keyword evidence="1" id="KW-1015">Disulfide bond</keyword>
<dbReference type="CTD" id="25356730"/>
<evidence type="ECO:0000256" key="2">
    <source>
        <dbReference type="PROSITE-ProRule" id="PRU00059"/>
    </source>
</evidence>
<feature type="domain" description="CUB" evidence="3">
    <location>
        <begin position="39"/>
        <end position="150"/>
    </location>
</feature>
<name>W2TU77_NECAM</name>
<dbReference type="Gene3D" id="2.20.100.10">
    <property type="entry name" value="Thrombospondin type-1 (TSP1) repeat"/>
    <property type="match status" value="1"/>
</dbReference>
<dbReference type="Proteomes" id="UP000053676">
    <property type="component" value="Unassembled WGS sequence"/>
</dbReference>
<dbReference type="CDD" id="cd00041">
    <property type="entry name" value="CUB"/>
    <property type="match status" value="1"/>
</dbReference>
<dbReference type="Gene3D" id="2.60.120.290">
    <property type="entry name" value="Spermadhesin, CUB domain"/>
    <property type="match status" value="1"/>
</dbReference>
<dbReference type="OMA" id="THATRTS"/>
<dbReference type="SUPFAM" id="SSF49854">
    <property type="entry name" value="Spermadhesin, CUB domain"/>
    <property type="match status" value="1"/>
</dbReference>
<dbReference type="SMART" id="SM00209">
    <property type="entry name" value="TSP1"/>
    <property type="match status" value="1"/>
</dbReference>
<evidence type="ECO:0000256" key="1">
    <source>
        <dbReference type="ARBA" id="ARBA00023157"/>
    </source>
</evidence>
<dbReference type="KEGG" id="nai:NECAME_16704"/>
<dbReference type="Pfam" id="PF00090">
    <property type="entry name" value="TSP_1"/>
    <property type="match status" value="1"/>
</dbReference>
<organism evidence="4 5">
    <name type="scientific">Necator americanus</name>
    <name type="common">Human hookworm</name>
    <dbReference type="NCBI Taxonomy" id="51031"/>
    <lineage>
        <taxon>Eukaryota</taxon>
        <taxon>Metazoa</taxon>
        <taxon>Ecdysozoa</taxon>
        <taxon>Nematoda</taxon>
        <taxon>Chromadorea</taxon>
        <taxon>Rhabditida</taxon>
        <taxon>Rhabditina</taxon>
        <taxon>Rhabditomorpha</taxon>
        <taxon>Strongyloidea</taxon>
        <taxon>Ancylostomatidae</taxon>
        <taxon>Bunostominae</taxon>
        <taxon>Necator</taxon>
    </lineage>
</organism>
<dbReference type="InterPro" id="IPR035914">
    <property type="entry name" value="Sperma_CUB_dom_sf"/>
</dbReference>
<comment type="caution">
    <text evidence="2">Lacks conserved residue(s) required for the propagation of feature annotation.</text>
</comment>
<dbReference type="AlphaFoldDB" id="W2TU77"/>
<dbReference type="PRINTS" id="PR01705">
    <property type="entry name" value="TSP1REPEAT"/>
</dbReference>
<gene>
    <name evidence="4" type="ORF">NECAME_16704</name>
</gene>
<evidence type="ECO:0000313" key="5">
    <source>
        <dbReference type="Proteomes" id="UP000053676"/>
    </source>
</evidence>
<evidence type="ECO:0000259" key="3">
    <source>
        <dbReference type="PROSITE" id="PS01180"/>
    </source>
</evidence>
<dbReference type="Pfam" id="PF00431">
    <property type="entry name" value="CUB"/>
    <property type="match status" value="1"/>
</dbReference>
<dbReference type="SUPFAM" id="SSF82895">
    <property type="entry name" value="TSP-1 type 1 repeat"/>
    <property type="match status" value="1"/>
</dbReference>
<accession>W2TU77</accession>
<reference evidence="5" key="1">
    <citation type="journal article" date="2014" name="Nat. Genet.">
        <title>Genome of the human hookworm Necator americanus.</title>
        <authorList>
            <person name="Tang Y.T."/>
            <person name="Gao X."/>
            <person name="Rosa B.A."/>
            <person name="Abubucker S."/>
            <person name="Hallsworth-Pepin K."/>
            <person name="Martin J."/>
            <person name="Tyagi R."/>
            <person name="Heizer E."/>
            <person name="Zhang X."/>
            <person name="Bhonagiri-Palsikar V."/>
            <person name="Minx P."/>
            <person name="Warren W.C."/>
            <person name="Wang Q."/>
            <person name="Zhan B."/>
            <person name="Hotez P.J."/>
            <person name="Sternberg P.W."/>
            <person name="Dougall A."/>
            <person name="Gaze S.T."/>
            <person name="Mulvenna J."/>
            <person name="Sotillo J."/>
            <person name="Ranganathan S."/>
            <person name="Rabelo E.M."/>
            <person name="Wilson R.K."/>
            <person name="Felgner P.L."/>
            <person name="Bethony J."/>
            <person name="Hawdon J.M."/>
            <person name="Gasser R.B."/>
            <person name="Loukas A."/>
            <person name="Mitreva M."/>
        </authorList>
    </citation>
    <scope>NUCLEOTIDE SEQUENCE [LARGE SCALE GENOMIC DNA]</scope>
</reference>
<dbReference type="SMART" id="SM00042">
    <property type="entry name" value="CUB"/>
    <property type="match status" value="1"/>
</dbReference>
<dbReference type="PROSITE" id="PS01180">
    <property type="entry name" value="CUB"/>
    <property type="match status" value="1"/>
</dbReference>
<keyword evidence="5" id="KW-1185">Reference proteome</keyword>
<dbReference type="EMBL" id="KI657693">
    <property type="protein sequence ID" value="ETN85645.1"/>
    <property type="molecule type" value="Genomic_DNA"/>
</dbReference>
<sequence>MAYCSGICRNNLPCQHGGYPHPNSCTKCICPTGLGGTYCDQVQASNCGTELPMAAASWNNLSYSGASSCYWRVRAPTGQRIRFELTYVYFKCAPTCEEFVEIKYGISHDRTGFRQCCRAEYGEVVSHGNSILILTHATRTSQFVLRYRAEGTFEATPLPVVGSSSGEWTVWSTWTTCSERCGACGVRTRRRKCIRETCHGTPLQTQVCNLEGCPPGTPVAGRRYAGYRTGNDGSNRCCTGYKLSGYNGCMRINK</sequence>
<evidence type="ECO:0000313" key="4">
    <source>
        <dbReference type="EMBL" id="ETN85645.1"/>
    </source>
</evidence>
<dbReference type="OrthoDB" id="431034at2759"/>
<dbReference type="GeneID" id="25356730"/>
<dbReference type="InterPro" id="IPR000859">
    <property type="entry name" value="CUB_dom"/>
</dbReference>
<dbReference type="InterPro" id="IPR036383">
    <property type="entry name" value="TSP1_rpt_sf"/>
</dbReference>
<dbReference type="InterPro" id="IPR000884">
    <property type="entry name" value="TSP1_rpt"/>
</dbReference>
<dbReference type="PROSITE" id="PS50092">
    <property type="entry name" value="TSP1"/>
    <property type="match status" value="1"/>
</dbReference>
<protein>
    <submittedName>
        <fullName evidence="4">Thrombospondin type 1 domain protein</fullName>
    </submittedName>
</protein>